<evidence type="ECO:0000256" key="3">
    <source>
        <dbReference type="ARBA" id="ARBA00022553"/>
    </source>
</evidence>
<dbReference type="GO" id="GO:0004673">
    <property type="term" value="F:protein histidine kinase activity"/>
    <property type="evidence" value="ECO:0007669"/>
    <property type="project" value="UniProtKB-EC"/>
</dbReference>
<dbReference type="AlphaFoldDB" id="A0A3E1EY58"/>
<keyword evidence="7" id="KW-0067">ATP-binding</keyword>
<name>A0A3E1EY58_9FLAO</name>
<sequence>MSIDLLNSVDKEEDPVKITLFIDVIHQFSQDIISAKSEVEIFKILANEVARQMDFLDCVIYKVDNSQKRLKQVASLGSSKYSSLGVSNSIELDFGQGHAGTVAQTGETLLVDDVTKSSNYLLDIVQAGSELVVPVKINNVVYAVITSEHPEKYFYKVHHQKILEVITSIAVGALVKIQETKELEAVKEKLEIVIQKKSSDLDIAIDTLSEQYSTLKYQHERQESLIQEVNHRVTNNLQIISSILRLYLAQEKSESISSLKEVHNRVQAMALIYKNVYKSIEVNLVNINSYLYDLISYLKSSLTGNNFEIDVKAEFEHFGADVLVPLGLYITEMYYYWFAHLPSDTTVHLELNLTKEQEGDYAYCICLSDNSNIQFSNITEDFESDEVSLTLISALVDQLDGRFVQEFNNGNILKLKF</sequence>
<dbReference type="InterPro" id="IPR029016">
    <property type="entry name" value="GAF-like_dom_sf"/>
</dbReference>
<keyword evidence="5" id="KW-0547">Nucleotide-binding</keyword>
<keyword evidence="6" id="KW-0418">Kinase</keyword>
<dbReference type="InterPro" id="IPR003018">
    <property type="entry name" value="GAF"/>
</dbReference>
<evidence type="ECO:0000313" key="10">
    <source>
        <dbReference type="Proteomes" id="UP000257127"/>
    </source>
</evidence>
<dbReference type="PANTHER" id="PTHR41523:SF8">
    <property type="entry name" value="ETHYLENE RESPONSE SENSOR PROTEIN"/>
    <property type="match status" value="1"/>
</dbReference>
<comment type="caution">
    <text evidence="9">The sequence shown here is derived from an EMBL/GenBank/DDBJ whole genome shotgun (WGS) entry which is preliminary data.</text>
</comment>
<dbReference type="EC" id="2.7.13.3" evidence="2"/>
<keyword evidence="4" id="KW-0808">Transferase</keyword>
<evidence type="ECO:0000313" key="9">
    <source>
        <dbReference type="EMBL" id="RFC54482.1"/>
    </source>
</evidence>
<evidence type="ECO:0000256" key="4">
    <source>
        <dbReference type="ARBA" id="ARBA00022679"/>
    </source>
</evidence>
<dbReference type="Gene3D" id="3.30.450.20">
    <property type="entry name" value="PAS domain"/>
    <property type="match status" value="1"/>
</dbReference>
<keyword evidence="10" id="KW-1185">Reference proteome</keyword>
<dbReference type="SUPFAM" id="SSF55781">
    <property type="entry name" value="GAF domain-like"/>
    <property type="match status" value="1"/>
</dbReference>
<dbReference type="GO" id="GO:0005524">
    <property type="term" value="F:ATP binding"/>
    <property type="evidence" value="ECO:0007669"/>
    <property type="project" value="UniProtKB-KW"/>
</dbReference>
<protein>
    <recommendedName>
        <fullName evidence="2">histidine kinase</fullName>
        <ecNumber evidence="2">2.7.13.3</ecNumber>
    </recommendedName>
</protein>
<dbReference type="Proteomes" id="UP000257127">
    <property type="component" value="Unassembled WGS sequence"/>
</dbReference>
<evidence type="ECO:0000256" key="2">
    <source>
        <dbReference type="ARBA" id="ARBA00012438"/>
    </source>
</evidence>
<dbReference type="EMBL" id="QURB01000004">
    <property type="protein sequence ID" value="RFC54482.1"/>
    <property type="molecule type" value="Genomic_DNA"/>
</dbReference>
<dbReference type="InterPro" id="IPR011495">
    <property type="entry name" value="Sig_transdc_His_kin_sub2_dim/P"/>
</dbReference>
<organism evidence="9 10">
    <name type="scientific">Brumimicrobium aurantiacum</name>
    <dbReference type="NCBI Taxonomy" id="1737063"/>
    <lineage>
        <taxon>Bacteria</taxon>
        <taxon>Pseudomonadati</taxon>
        <taxon>Bacteroidota</taxon>
        <taxon>Flavobacteriia</taxon>
        <taxon>Flavobacteriales</taxon>
        <taxon>Crocinitomicaceae</taxon>
        <taxon>Brumimicrobium</taxon>
    </lineage>
</organism>
<evidence type="ECO:0000256" key="5">
    <source>
        <dbReference type="ARBA" id="ARBA00022741"/>
    </source>
</evidence>
<dbReference type="Gene3D" id="3.30.450.40">
    <property type="match status" value="1"/>
</dbReference>
<evidence type="ECO:0000259" key="8">
    <source>
        <dbReference type="SMART" id="SM00065"/>
    </source>
</evidence>
<proteinExistence type="predicted"/>
<evidence type="ECO:0000256" key="7">
    <source>
        <dbReference type="ARBA" id="ARBA00022840"/>
    </source>
</evidence>
<accession>A0A3E1EY58</accession>
<reference evidence="9 10" key="1">
    <citation type="submission" date="2018-08" db="EMBL/GenBank/DDBJ databases">
        <title>The draft genome squence of Brumimicrobium sp. N62.</title>
        <authorList>
            <person name="Du Z.-J."/>
            <person name="Luo H.-R."/>
        </authorList>
    </citation>
    <scope>NUCLEOTIDE SEQUENCE [LARGE SCALE GENOMIC DNA]</scope>
    <source>
        <strain evidence="9 10">N62</strain>
    </source>
</reference>
<evidence type="ECO:0000256" key="6">
    <source>
        <dbReference type="ARBA" id="ARBA00022777"/>
    </source>
</evidence>
<evidence type="ECO:0000256" key="1">
    <source>
        <dbReference type="ARBA" id="ARBA00000085"/>
    </source>
</evidence>
<dbReference type="PANTHER" id="PTHR41523">
    <property type="entry name" value="TWO-COMPONENT SYSTEM SENSOR PROTEIN"/>
    <property type="match status" value="1"/>
</dbReference>
<keyword evidence="3" id="KW-0597">Phosphoprotein</keyword>
<dbReference type="Pfam" id="PF07568">
    <property type="entry name" value="HisKA_2"/>
    <property type="match status" value="1"/>
</dbReference>
<dbReference type="OrthoDB" id="9809908at2"/>
<dbReference type="RefSeq" id="WP_116880885.1">
    <property type="nucleotide sequence ID" value="NZ_QURB01000004.1"/>
</dbReference>
<gene>
    <name evidence="9" type="ORF">DXU93_08665</name>
</gene>
<dbReference type="Pfam" id="PF13185">
    <property type="entry name" value="GAF_2"/>
    <property type="match status" value="1"/>
</dbReference>
<comment type="catalytic activity">
    <reaction evidence="1">
        <text>ATP + protein L-histidine = ADP + protein N-phospho-L-histidine.</text>
        <dbReference type="EC" id="2.7.13.3"/>
    </reaction>
</comment>
<feature type="domain" description="GAF" evidence="8">
    <location>
        <begin position="37"/>
        <end position="184"/>
    </location>
</feature>
<dbReference type="SMART" id="SM00065">
    <property type="entry name" value="GAF"/>
    <property type="match status" value="1"/>
</dbReference>